<dbReference type="Gene3D" id="1.20.1250.20">
    <property type="entry name" value="MFS general substrate transporter like domains"/>
    <property type="match status" value="1"/>
</dbReference>
<dbReference type="InterPro" id="IPR036259">
    <property type="entry name" value="MFS_trans_sf"/>
</dbReference>
<accession>A0A8E0RXZ2</accession>
<sequence>MEFMVPVSYQALIGLLGNICFHLTFLTGTIVGSLVWTTIFRSKTLVFCMQLGCLVSFTGYMFLWISSRDFSTHWSSFCLFAVGVLFTGFSCPLLFCSAAVHLYESSPEAWRRVFGCFPWLVITISATVIQLTVLRIPWGFWISMCSSLAFVTNLLLWQISEPDMQLKQTTSSVFQSLTDCDSVGENSIKSDCDTNASEVNFITSGQVGSCYLPKIHLPTLVWLMLMHHFTGASALTYLSQLMLEFSPTLWHVDYSVAVGLPQVIGVSLACLFVSRIQSVYLLRFSSVMMTGTSFAMGCLLKQPSMIPISSHLIGCIALGLLAFAIGWGPIPWLLVNQMHSTTDRRRAVGVAFFVSSFAKLTVHVTFELLIAVMGIGNYFWMVAVICFCGVFQFQIPRFANRHAVKIPPRLTLNLKRHRMGQACQLDPEGGLHLLGRKRLSLGPRLKAI</sequence>
<dbReference type="PANTHER" id="PTHR48021">
    <property type="match status" value="1"/>
</dbReference>
<dbReference type="EMBL" id="LUCM01005675">
    <property type="protein sequence ID" value="KAA0192460.1"/>
    <property type="molecule type" value="Genomic_DNA"/>
</dbReference>
<feature type="transmembrane region" description="Helical" evidence="5">
    <location>
        <begin position="280"/>
        <end position="302"/>
    </location>
</feature>
<evidence type="ECO:0000256" key="3">
    <source>
        <dbReference type="ARBA" id="ARBA00022989"/>
    </source>
</evidence>
<evidence type="ECO:0000313" key="7">
    <source>
        <dbReference type="Proteomes" id="UP000728185"/>
    </source>
</evidence>
<feature type="transmembrane region" description="Helical" evidence="5">
    <location>
        <begin position="308"/>
        <end position="335"/>
    </location>
</feature>
<dbReference type="InterPro" id="IPR005828">
    <property type="entry name" value="MFS_sugar_transport-like"/>
</dbReference>
<evidence type="ECO:0000256" key="4">
    <source>
        <dbReference type="ARBA" id="ARBA00023136"/>
    </source>
</evidence>
<proteinExistence type="predicted"/>
<feature type="transmembrane region" description="Helical" evidence="5">
    <location>
        <begin position="254"/>
        <end position="273"/>
    </location>
</feature>
<feature type="transmembrane region" description="Helical" evidence="5">
    <location>
        <begin position="138"/>
        <end position="157"/>
    </location>
</feature>
<evidence type="ECO:0000256" key="5">
    <source>
        <dbReference type="SAM" id="Phobius"/>
    </source>
</evidence>
<evidence type="ECO:0000256" key="2">
    <source>
        <dbReference type="ARBA" id="ARBA00022692"/>
    </source>
</evidence>
<feature type="transmembrane region" description="Helical" evidence="5">
    <location>
        <begin position="77"/>
        <end position="101"/>
    </location>
</feature>
<reference evidence="6" key="1">
    <citation type="submission" date="2019-05" db="EMBL/GenBank/DDBJ databases">
        <title>Annotation for the trematode Fasciolopsis buski.</title>
        <authorList>
            <person name="Choi Y.-J."/>
        </authorList>
    </citation>
    <scope>NUCLEOTIDE SEQUENCE</scope>
    <source>
        <strain evidence="6">HT</strain>
        <tissue evidence="6">Whole worm</tissue>
    </source>
</reference>
<feature type="transmembrane region" description="Helical" evidence="5">
    <location>
        <begin position="220"/>
        <end position="242"/>
    </location>
</feature>
<protein>
    <submittedName>
        <fullName evidence="6">Uncharacterized protein</fullName>
    </submittedName>
</protein>
<feature type="transmembrane region" description="Helical" evidence="5">
    <location>
        <begin position="12"/>
        <end position="37"/>
    </location>
</feature>
<organism evidence="6 7">
    <name type="scientific">Fasciolopsis buskii</name>
    <dbReference type="NCBI Taxonomy" id="27845"/>
    <lineage>
        <taxon>Eukaryota</taxon>
        <taxon>Metazoa</taxon>
        <taxon>Spiralia</taxon>
        <taxon>Lophotrochozoa</taxon>
        <taxon>Platyhelminthes</taxon>
        <taxon>Trematoda</taxon>
        <taxon>Digenea</taxon>
        <taxon>Plagiorchiida</taxon>
        <taxon>Echinostomata</taxon>
        <taxon>Echinostomatoidea</taxon>
        <taxon>Fasciolidae</taxon>
        <taxon>Fasciolopsis</taxon>
    </lineage>
</organism>
<feature type="transmembrane region" description="Helical" evidence="5">
    <location>
        <begin position="378"/>
        <end position="395"/>
    </location>
</feature>
<feature type="transmembrane region" description="Helical" evidence="5">
    <location>
        <begin position="44"/>
        <end position="65"/>
    </location>
</feature>
<comment type="caution">
    <text evidence="6">The sequence shown here is derived from an EMBL/GenBank/DDBJ whole genome shotgun (WGS) entry which is preliminary data.</text>
</comment>
<keyword evidence="7" id="KW-1185">Reference proteome</keyword>
<dbReference type="Proteomes" id="UP000728185">
    <property type="component" value="Unassembled WGS sequence"/>
</dbReference>
<feature type="transmembrane region" description="Helical" evidence="5">
    <location>
        <begin position="113"/>
        <end position="132"/>
    </location>
</feature>
<dbReference type="GO" id="GO:0022857">
    <property type="term" value="F:transmembrane transporter activity"/>
    <property type="evidence" value="ECO:0007669"/>
    <property type="project" value="InterPro"/>
</dbReference>
<keyword evidence="2 5" id="KW-0812">Transmembrane</keyword>
<dbReference type="PANTHER" id="PTHR48021:SF1">
    <property type="entry name" value="GH07001P-RELATED"/>
    <property type="match status" value="1"/>
</dbReference>
<dbReference type="AlphaFoldDB" id="A0A8E0RXZ2"/>
<name>A0A8E0RXZ2_9TREM</name>
<keyword evidence="4 5" id="KW-0472">Membrane</keyword>
<dbReference type="OrthoDB" id="6612291at2759"/>
<dbReference type="GO" id="GO:0016020">
    <property type="term" value="C:membrane"/>
    <property type="evidence" value="ECO:0007669"/>
    <property type="project" value="UniProtKB-SubCell"/>
</dbReference>
<keyword evidence="3 5" id="KW-1133">Transmembrane helix</keyword>
<dbReference type="InterPro" id="IPR050549">
    <property type="entry name" value="MFS_Trehalose_Transporter"/>
</dbReference>
<evidence type="ECO:0000256" key="1">
    <source>
        <dbReference type="ARBA" id="ARBA00004370"/>
    </source>
</evidence>
<dbReference type="SUPFAM" id="SSF103473">
    <property type="entry name" value="MFS general substrate transporter"/>
    <property type="match status" value="1"/>
</dbReference>
<feature type="transmembrane region" description="Helical" evidence="5">
    <location>
        <begin position="347"/>
        <end position="372"/>
    </location>
</feature>
<gene>
    <name evidence="6" type="ORF">FBUS_10960</name>
</gene>
<evidence type="ECO:0000313" key="6">
    <source>
        <dbReference type="EMBL" id="KAA0192460.1"/>
    </source>
</evidence>
<comment type="subcellular location">
    <subcellularLocation>
        <location evidence="1">Membrane</location>
    </subcellularLocation>
</comment>
<dbReference type="Pfam" id="PF00083">
    <property type="entry name" value="Sugar_tr"/>
    <property type="match status" value="1"/>
</dbReference>